<dbReference type="EMBL" id="KQ964247">
    <property type="protein sequence ID" value="KXJ93678.1"/>
    <property type="molecule type" value="Genomic_DNA"/>
</dbReference>
<organism evidence="3 4">
    <name type="scientific">Microdochium bolleyi</name>
    <dbReference type="NCBI Taxonomy" id="196109"/>
    <lineage>
        <taxon>Eukaryota</taxon>
        <taxon>Fungi</taxon>
        <taxon>Dikarya</taxon>
        <taxon>Ascomycota</taxon>
        <taxon>Pezizomycotina</taxon>
        <taxon>Sordariomycetes</taxon>
        <taxon>Xylariomycetidae</taxon>
        <taxon>Xylariales</taxon>
        <taxon>Microdochiaceae</taxon>
        <taxon>Microdochium</taxon>
    </lineage>
</organism>
<reference evidence="4" key="1">
    <citation type="submission" date="2016-02" db="EMBL/GenBank/DDBJ databases">
        <title>Draft genome sequence of Microdochium bolleyi, a fungal endophyte of beachgrass.</title>
        <authorList>
            <consortium name="DOE Joint Genome Institute"/>
            <person name="David A.S."/>
            <person name="May G."/>
            <person name="Haridas S."/>
            <person name="Lim J."/>
            <person name="Wang M."/>
            <person name="Labutti K."/>
            <person name="Lipzen A."/>
            <person name="Barry K."/>
            <person name="Grigoriev I.V."/>
        </authorList>
    </citation>
    <scope>NUCLEOTIDE SEQUENCE [LARGE SCALE GENOMIC DNA]</scope>
    <source>
        <strain evidence="4">J235TASD1</strain>
    </source>
</reference>
<dbReference type="InParanoid" id="A0A136J9C4"/>
<proteinExistence type="predicted"/>
<evidence type="ECO:0000256" key="1">
    <source>
        <dbReference type="SAM" id="MobiDB-lite"/>
    </source>
</evidence>
<gene>
    <name evidence="3" type="ORF">Micbo1qcDRAFT_158527</name>
</gene>
<feature type="transmembrane region" description="Helical" evidence="2">
    <location>
        <begin position="350"/>
        <end position="379"/>
    </location>
</feature>
<dbReference type="Proteomes" id="UP000070501">
    <property type="component" value="Unassembled WGS sequence"/>
</dbReference>
<feature type="non-terminal residue" evidence="3">
    <location>
        <position position="433"/>
    </location>
</feature>
<dbReference type="AlphaFoldDB" id="A0A136J9C4"/>
<accession>A0A136J9C4</accession>
<name>A0A136J9C4_9PEZI</name>
<evidence type="ECO:0000313" key="3">
    <source>
        <dbReference type="EMBL" id="KXJ93678.1"/>
    </source>
</evidence>
<keyword evidence="2" id="KW-0812">Transmembrane</keyword>
<evidence type="ECO:0000313" key="4">
    <source>
        <dbReference type="Proteomes" id="UP000070501"/>
    </source>
</evidence>
<feature type="region of interest" description="Disordered" evidence="1">
    <location>
        <begin position="322"/>
        <end position="343"/>
    </location>
</feature>
<protein>
    <submittedName>
        <fullName evidence="3">Uncharacterized protein</fullName>
    </submittedName>
</protein>
<sequence length="433" mass="48028">MQYVCLILSEWGPYQHQHFAKYAELTSLSHGGAQEAVTSFLRELTPFFHGVLDHVSYIENTSRINPPKGWCPSISSTTLVCRSGEVQESVGTHDMALSVAEEVQFLTQSGTEPQLRRLRVFFKRECIALASGIIYYLSIRKGRETEAMGTLRRRLLRQNLPKAGWAINVDNSKHMRAWNFAMASLHNLAKARSTIGFEDAYFMLCLARAVQASGSIGQESHLAQLFLADLSNWVHIISDDEKFDETTQISDTGMFCTILRLTWRLEVVDDGSGRDPQQSSIIRERMLAAARHLVRLTLRSLGIEKVQSKRWEYDSVRTGKPCDDEAVRAQPRASQRVPPGKDPPSVQAGVAAFVVTAVAAASAIGFILGLIIALVSIVANMVRCVPMSTAASRGLQFEVFAATQHCSETTFDPPLASRAVTPEFEVWRPQVSA</sequence>
<evidence type="ECO:0000256" key="2">
    <source>
        <dbReference type="SAM" id="Phobius"/>
    </source>
</evidence>
<keyword evidence="2" id="KW-0472">Membrane</keyword>
<dbReference type="OrthoDB" id="10648891at2759"/>
<keyword evidence="2" id="KW-1133">Transmembrane helix</keyword>
<keyword evidence="4" id="KW-1185">Reference proteome</keyword>